<dbReference type="EMBL" id="JAOZYT010000027">
    <property type="protein sequence ID" value="MCW0523794.1"/>
    <property type="molecule type" value="Genomic_DNA"/>
</dbReference>
<reference evidence="2" key="1">
    <citation type="submission" date="2022-10" db="EMBL/GenBank/DDBJ databases">
        <title>Sifting through the core-genome to identify putative cross-protective antigens against Riemerella anatipestifer.</title>
        <authorList>
            <person name="Zheng X."/>
            <person name="Zhang W."/>
        </authorList>
    </citation>
    <scope>NUCLEOTIDE SEQUENCE</scope>
    <source>
        <strain evidence="2">ZWRA178</strain>
    </source>
</reference>
<dbReference type="InterPro" id="IPR016040">
    <property type="entry name" value="NAD(P)-bd_dom"/>
</dbReference>
<dbReference type="PANTHER" id="PTHR14097:SF7">
    <property type="entry name" value="OXIDOREDUCTASE HTATIP2"/>
    <property type="match status" value="1"/>
</dbReference>
<comment type="caution">
    <text evidence="2">The sequence shown here is derived from an EMBL/GenBank/DDBJ whole genome shotgun (WGS) entry which is preliminary data.</text>
</comment>
<dbReference type="AlphaFoldDB" id="A0AAP3EW99"/>
<dbReference type="RefSeq" id="WP_064970378.1">
    <property type="nucleotide sequence ID" value="NZ_CP029760.1"/>
</dbReference>
<dbReference type="Gene3D" id="3.40.50.720">
    <property type="entry name" value="NAD(P)-binding Rossmann-like Domain"/>
    <property type="match status" value="1"/>
</dbReference>
<dbReference type="Pfam" id="PF13460">
    <property type="entry name" value="NAD_binding_10"/>
    <property type="match status" value="1"/>
</dbReference>
<gene>
    <name evidence="2" type="ORF">OKE68_05630</name>
</gene>
<name>A0AAP3EW99_RIEAN</name>
<organism evidence="2 3">
    <name type="scientific">Riemerella anatipestifer</name>
    <name type="common">Moraxella anatipestifer</name>
    <dbReference type="NCBI Taxonomy" id="34085"/>
    <lineage>
        <taxon>Bacteria</taxon>
        <taxon>Pseudomonadati</taxon>
        <taxon>Bacteroidota</taxon>
        <taxon>Flavobacteriia</taxon>
        <taxon>Flavobacteriales</taxon>
        <taxon>Weeksellaceae</taxon>
        <taxon>Riemerella</taxon>
    </lineage>
</organism>
<dbReference type="PANTHER" id="PTHR14097">
    <property type="entry name" value="OXIDOREDUCTASE HTATIP2"/>
    <property type="match status" value="1"/>
</dbReference>
<dbReference type="InterPro" id="IPR036291">
    <property type="entry name" value="NAD(P)-bd_dom_sf"/>
</dbReference>
<dbReference type="Proteomes" id="UP001207440">
    <property type="component" value="Unassembled WGS sequence"/>
</dbReference>
<proteinExistence type="predicted"/>
<protein>
    <submittedName>
        <fullName evidence="2">NAD(P)H-binding protein</fullName>
    </submittedName>
</protein>
<accession>A0AAP3EW99</accession>
<feature type="domain" description="NAD(P)-binding" evidence="1">
    <location>
        <begin position="8"/>
        <end position="122"/>
    </location>
</feature>
<sequence length="214" mass="23567">MKKAVVIGGTGATGKALLNTLSNDLSYQSVVALSRRKGTSLLPKVEICKVDFNHLEQSSVIISGDVAFSCLGTTLKDAGSQDAQWRVDYDYQYTFAKIAKESGISTLVLISSMGADKNSPIFYSKMKGKLEEAITELNFPSLIILRPSLLIRPETKRLGELISLPILNIFNKVGLLKKYQPISVEDLSKAMVKSVERYKTGTHILELKQILELV</sequence>
<evidence type="ECO:0000259" key="1">
    <source>
        <dbReference type="Pfam" id="PF13460"/>
    </source>
</evidence>
<dbReference type="SUPFAM" id="SSF51735">
    <property type="entry name" value="NAD(P)-binding Rossmann-fold domains"/>
    <property type="match status" value="1"/>
</dbReference>
<evidence type="ECO:0000313" key="2">
    <source>
        <dbReference type="EMBL" id="MCW0523794.1"/>
    </source>
</evidence>
<evidence type="ECO:0000313" key="3">
    <source>
        <dbReference type="Proteomes" id="UP001207440"/>
    </source>
</evidence>